<feature type="transmembrane region" description="Helical" evidence="12">
    <location>
        <begin position="346"/>
        <end position="366"/>
    </location>
</feature>
<feature type="transmembrane region" description="Helical" evidence="12">
    <location>
        <begin position="150"/>
        <end position="172"/>
    </location>
</feature>
<keyword evidence="17" id="KW-1185">Reference proteome</keyword>
<name>A0AAQ3QMK3_9LILI</name>
<dbReference type="InterPro" id="IPR038770">
    <property type="entry name" value="Na+/solute_symporter_sf"/>
</dbReference>
<dbReference type="InterPro" id="IPR057290">
    <property type="entry name" value="CHX17_C"/>
</dbReference>
<proteinExistence type="inferred from homology"/>
<dbReference type="Proteomes" id="UP001327560">
    <property type="component" value="Chromosome 7"/>
</dbReference>
<protein>
    <submittedName>
        <fullName evidence="16">Cation/H(+) antiporter 15-like</fullName>
    </submittedName>
</protein>
<evidence type="ECO:0000256" key="1">
    <source>
        <dbReference type="ARBA" id="ARBA00003198"/>
    </source>
</evidence>
<reference evidence="16 17" key="1">
    <citation type="submission" date="2023-10" db="EMBL/GenBank/DDBJ databases">
        <title>Chromosome-scale genome assembly provides insights into flower coloration mechanisms of Canna indica.</title>
        <authorList>
            <person name="Li C."/>
        </authorList>
    </citation>
    <scope>NUCLEOTIDE SEQUENCE [LARGE SCALE GENOMIC DNA]</scope>
    <source>
        <tissue evidence="16">Flower</tissue>
    </source>
</reference>
<evidence type="ECO:0000313" key="16">
    <source>
        <dbReference type="EMBL" id="WOL14746.1"/>
    </source>
</evidence>
<dbReference type="Gene3D" id="1.20.1530.20">
    <property type="match status" value="1"/>
</dbReference>
<feature type="transmembrane region" description="Helical" evidence="12">
    <location>
        <begin position="296"/>
        <end position="326"/>
    </location>
</feature>
<accession>A0AAQ3QMK3</accession>
<evidence type="ECO:0000256" key="10">
    <source>
        <dbReference type="ARBA" id="ARBA00023136"/>
    </source>
</evidence>
<feature type="domain" description="Cation/H(+) antiporter C-terminal" evidence="15">
    <location>
        <begin position="682"/>
        <end position="835"/>
    </location>
</feature>
<evidence type="ECO:0000256" key="7">
    <source>
        <dbReference type="ARBA" id="ARBA00022958"/>
    </source>
</evidence>
<feature type="transmembrane region" description="Helical" evidence="12">
    <location>
        <begin position="468"/>
        <end position="487"/>
    </location>
</feature>
<dbReference type="InterPro" id="IPR057291">
    <property type="entry name" value="CHX17_2nd"/>
</dbReference>
<dbReference type="Pfam" id="PF23256">
    <property type="entry name" value="CHX17_2nd"/>
    <property type="match status" value="1"/>
</dbReference>
<dbReference type="Gene3D" id="3.40.50.12370">
    <property type="match status" value="1"/>
</dbReference>
<feature type="domain" description="Cation/H(+) antiporter central" evidence="14">
    <location>
        <begin position="539"/>
        <end position="675"/>
    </location>
</feature>
<comment type="similarity">
    <text evidence="11">Belongs to the monovalent cation:proton antiporter 2 (CPA2) transporter (TC 2.A.37) family. CHX (TC 2.A.37.4) subfamily.</text>
</comment>
<keyword evidence="5" id="KW-0633">Potassium transport</keyword>
<dbReference type="GO" id="GO:0006885">
    <property type="term" value="P:regulation of pH"/>
    <property type="evidence" value="ECO:0007669"/>
    <property type="project" value="TreeGrafter"/>
</dbReference>
<feature type="transmembrane region" description="Helical" evidence="12">
    <location>
        <begin position="226"/>
        <end position="248"/>
    </location>
</feature>
<keyword evidence="9" id="KW-0406">Ion transport</keyword>
<feature type="transmembrane region" description="Helical" evidence="12">
    <location>
        <begin position="117"/>
        <end position="138"/>
    </location>
</feature>
<evidence type="ECO:0000256" key="2">
    <source>
        <dbReference type="ARBA" id="ARBA00004119"/>
    </source>
</evidence>
<dbReference type="GO" id="GO:0012505">
    <property type="term" value="C:endomembrane system"/>
    <property type="evidence" value="ECO:0007669"/>
    <property type="project" value="TreeGrafter"/>
</dbReference>
<keyword evidence="6 12" id="KW-0812">Transmembrane</keyword>
<evidence type="ECO:0000256" key="6">
    <source>
        <dbReference type="ARBA" id="ARBA00022692"/>
    </source>
</evidence>
<evidence type="ECO:0000256" key="11">
    <source>
        <dbReference type="ARBA" id="ARBA00038341"/>
    </source>
</evidence>
<keyword evidence="7" id="KW-0630">Potassium</keyword>
<dbReference type="GO" id="GO:0016020">
    <property type="term" value="C:membrane"/>
    <property type="evidence" value="ECO:0007669"/>
    <property type="project" value="UniProtKB-SubCell"/>
</dbReference>
<evidence type="ECO:0000259" key="13">
    <source>
        <dbReference type="Pfam" id="PF00999"/>
    </source>
</evidence>
<comment type="subcellular location">
    <subcellularLocation>
        <location evidence="3">Membrane</location>
        <topology evidence="3">Multi-pass membrane protein</topology>
    </subcellularLocation>
    <subcellularLocation>
        <location evidence="2">Plastid</location>
        <location evidence="2">Chloroplast envelope</location>
    </subcellularLocation>
</comment>
<feature type="transmembrane region" description="Helical" evidence="12">
    <location>
        <begin position="413"/>
        <end position="432"/>
    </location>
</feature>
<keyword evidence="8 12" id="KW-1133">Transmembrane helix</keyword>
<evidence type="ECO:0000256" key="9">
    <source>
        <dbReference type="ARBA" id="ARBA00023065"/>
    </source>
</evidence>
<evidence type="ECO:0000256" key="8">
    <source>
        <dbReference type="ARBA" id="ARBA00022989"/>
    </source>
</evidence>
<dbReference type="GO" id="GO:0015297">
    <property type="term" value="F:antiporter activity"/>
    <property type="evidence" value="ECO:0007669"/>
    <property type="project" value="InterPro"/>
</dbReference>
<gene>
    <name evidence="16" type="ORF">Cni_G23527</name>
</gene>
<dbReference type="Pfam" id="PF23259">
    <property type="entry name" value="CHX17_C"/>
    <property type="match status" value="1"/>
</dbReference>
<dbReference type="AlphaFoldDB" id="A0AAQ3QMK3"/>
<keyword evidence="10 12" id="KW-0472">Membrane</keyword>
<evidence type="ECO:0000256" key="3">
    <source>
        <dbReference type="ARBA" id="ARBA00004141"/>
    </source>
</evidence>
<dbReference type="PANTHER" id="PTHR32468:SF164">
    <property type="entry name" value="OS05G0485000 PROTEIN"/>
    <property type="match status" value="1"/>
</dbReference>
<dbReference type="GO" id="GO:1902600">
    <property type="term" value="P:proton transmembrane transport"/>
    <property type="evidence" value="ECO:0007669"/>
    <property type="project" value="InterPro"/>
</dbReference>
<dbReference type="GO" id="GO:0009941">
    <property type="term" value="C:chloroplast envelope"/>
    <property type="evidence" value="ECO:0007669"/>
    <property type="project" value="UniProtKB-SubCell"/>
</dbReference>
<feature type="transmembrane region" description="Helical" evidence="12">
    <location>
        <begin position="35"/>
        <end position="54"/>
    </location>
</feature>
<evidence type="ECO:0000256" key="12">
    <source>
        <dbReference type="SAM" id="Phobius"/>
    </source>
</evidence>
<evidence type="ECO:0000259" key="14">
    <source>
        <dbReference type="Pfam" id="PF23256"/>
    </source>
</evidence>
<feature type="domain" description="Cation/H+ exchanger transmembrane" evidence="13">
    <location>
        <begin position="50"/>
        <end position="484"/>
    </location>
</feature>
<dbReference type="EMBL" id="CP136896">
    <property type="protein sequence ID" value="WOL14746.1"/>
    <property type="molecule type" value="Genomic_DNA"/>
</dbReference>
<dbReference type="InterPro" id="IPR050794">
    <property type="entry name" value="CPA2_transporter"/>
</dbReference>
<dbReference type="GO" id="GO:0006813">
    <property type="term" value="P:potassium ion transport"/>
    <property type="evidence" value="ECO:0007669"/>
    <property type="project" value="UniProtKB-KW"/>
</dbReference>
<evidence type="ECO:0000256" key="5">
    <source>
        <dbReference type="ARBA" id="ARBA00022538"/>
    </source>
</evidence>
<organism evidence="16 17">
    <name type="scientific">Canna indica</name>
    <name type="common">Indian-shot</name>
    <dbReference type="NCBI Taxonomy" id="4628"/>
    <lineage>
        <taxon>Eukaryota</taxon>
        <taxon>Viridiplantae</taxon>
        <taxon>Streptophyta</taxon>
        <taxon>Embryophyta</taxon>
        <taxon>Tracheophyta</taxon>
        <taxon>Spermatophyta</taxon>
        <taxon>Magnoliopsida</taxon>
        <taxon>Liliopsida</taxon>
        <taxon>Zingiberales</taxon>
        <taxon>Cannaceae</taxon>
        <taxon>Canna</taxon>
    </lineage>
</organism>
<feature type="transmembrane region" description="Helical" evidence="12">
    <location>
        <begin position="378"/>
        <end position="401"/>
    </location>
</feature>
<dbReference type="InterPro" id="IPR006153">
    <property type="entry name" value="Cation/H_exchanger_TM"/>
</dbReference>
<dbReference type="Pfam" id="PF00999">
    <property type="entry name" value="Na_H_Exchanger"/>
    <property type="match status" value="1"/>
</dbReference>
<evidence type="ECO:0000256" key="4">
    <source>
        <dbReference type="ARBA" id="ARBA00022448"/>
    </source>
</evidence>
<sequence>MAGQGEAEVCPPVNSILMSGLWLTEGLNIEDINQFMFSVLIMQTLVILGVTLILAHVIKPYGQPHIVAELLSGIVLGPTAIGRISYRSTYVEVGAERLETPVLKSISKFIFPDTSSAMTQAIGFFGLIYYVFLIAVEIDVRAVKATGKKVLAVSAAGVFLPMLVTAFAIAIFPLPAPMANSSFKPSRTDQFAFALLLASALSVTSFPILARVLAEVKIPNPEVGQVVLPAAMIGNVVIWVVLAVLFAFTGPANESAAPMWMVLAGAAFVLVCVYVIRPLLNWLVRKTPDGEPVNNVYMGLVLILVLAAALVSSVIGFHPVFGALVLGLTAPKGKLTSSLVERLDSFVIGFMLPFLVIMSGVDTDVFSILTPAKNEPAFYLFWLICAVVVATLAKVAGSVFILSMYSMPCSQGMSLGVLMNTMGPAEIIILNMGKHTILRSRFNLINLHALNTLPSLIEQVFNKKIHTMLLVASLVSTVMVAPLVAAFNRKSSHLVVYKQRSLQLAVQDTDLRVVACIHTIRNVPSIVSLLQLSNPSNQSRLLLYAVHLVELTSRTPPMLMVHDAFTSRESIGGPADHVHSEQIISAIEKYQKEAPNACVTPITAISPFSSMFNDICNVAESCRATLIILPFHKMLTVDGEMEDINYSIRTVNEDVLADSPCSVAILVDRGLSDTSRFANAGLHVGLLFFGGPDDREALLLACRFVDHPGVELTVIRFVPSGLEDRPTADMISAKAEQLLDNEYIREFRIRYASDTSVMYVEKVVSDCTETVAAIRSMDVVQDLYVVGRSCGGDSPLVAGMIEFTEYPELGPIGDYLVSADFPTTVSLLVVQQHVGEGRAWGSREGGSGRKKRSLRRDGYMSTIWDRTT</sequence>
<evidence type="ECO:0000313" key="17">
    <source>
        <dbReference type="Proteomes" id="UP001327560"/>
    </source>
</evidence>
<feature type="transmembrane region" description="Helical" evidence="12">
    <location>
        <begin position="192"/>
        <end position="214"/>
    </location>
</feature>
<keyword evidence="4" id="KW-0813">Transport</keyword>
<dbReference type="PANTHER" id="PTHR32468">
    <property type="entry name" value="CATION/H + ANTIPORTER"/>
    <property type="match status" value="1"/>
</dbReference>
<evidence type="ECO:0000259" key="15">
    <source>
        <dbReference type="Pfam" id="PF23259"/>
    </source>
</evidence>
<comment type="function">
    <text evidence="1">May function as sodium-coupled metabolite transporter across the chloroplast envelope.</text>
</comment>
<feature type="transmembrane region" description="Helical" evidence="12">
    <location>
        <begin position="260"/>
        <end position="284"/>
    </location>
</feature>